<dbReference type="Proteomes" id="UP001642409">
    <property type="component" value="Unassembled WGS sequence"/>
</dbReference>
<reference evidence="1 2" key="1">
    <citation type="submission" date="2024-07" db="EMBL/GenBank/DDBJ databases">
        <authorList>
            <person name="Akdeniz Z."/>
        </authorList>
    </citation>
    <scope>NUCLEOTIDE SEQUENCE [LARGE SCALE GENOMIC DNA]</scope>
</reference>
<proteinExistence type="predicted"/>
<protein>
    <submittedName>
        <fullName evidence="1">Hypothetical_protein</fullName>
    </submittedName>
</protein>
<dbReference type="EMBL" id="CAXDID020000023">
    <property type="protein sequence ID" value="CAL5988850.1"/>
    <property type="molecule type" value="Genomic_DNA"/>
</dbReference>
<gene>
    <name evidence="1" type="ORF">HINF_LOCUS10572</name>
</gene>
<evidence type="ECO:0000313" key="2">
    <source>
        <dbReference type="Proteomes" id="UP001642409"/>
    </source>
</evidence>
<keyword evidence="2" id="KW-1185">Reference proteome</keyword>
<comment type="caution">
    <text evidence="1">The sequence shown here is derived from an EMBL/GenBank/DDBJ whole genome shotgun (WGS) entry which is preliminary data.</text>
</comment>
<organism evidence="1 2">
    <name type="scientific">Hexamita inflata</name>
    <dbReference type="NCBI Taxonomy" id="28002"/>
    <lineage>
        <taxon>Eukaryota</taxon>
        <taxon>Metamonada</taxon>
        <taxon>Diplomonadida</taxon>
        <taxon>Hexamitidae</taxon>
        <taxon>Hexamitinae</taxon>
        <taxon>Hexamita</taxon>
    </lineage>
</organism>
<evidence type="ECO:0000313" key="1">
    <source>
        <dbReference type="EMBL" id="CAL5988850.1"/>
    </source>
</evidence>
<sequence length="131" mass="14988">MGLQNKQTVAQALTEEHKTKINHQATVFYGLNIFHVGLTRGKCRSQWQYGSTIIGMSQQVQLYYEQYNSLISLTTAPNLLKLTGRDSDISVWSVFKSVKDANPAELHVCELIHLFYIVQQVIHATQCRYIE</sequence>
<name>A0ABP1HBT2_9EUKA</name>
<accession>A0ABP1HBT2</accession>